<comment type="caution">
    <text evidence="2">The sequence shown here is derived from an EMBL/GenBank/DDBJ whole genome shotgun (WGS) entry which is preliminary data.</text>
</comment>
<name>A0AAJ1SZA0_9BACI</name>
<sequence length="60" mass="6736">MKKKDFHSKESPMIPKTPQAGVASDINEYYPGDSVNEHSHLEVANELIGRGEIEQQNNNL</sequence>
<evidence type="ECO:0008006" key="4">
    <source>
        <dbReference type="Google" id="ProtNLM"/>
    </source>
</evidence>
<dbReference type="AlphaFoldDB" id="A0AAJ1SZA0"/>
<proteinExistence type="predicted"/>
<gene>
    <name evidence="2" type="ORF">J2S13_002021</name>
</gene>
<evidence type="ECO:0000313" key="3">
    <source>
        <dbReference type="Proteomes" id="UP001237207"/>
    </source>
</evidence>
<keyword evidence="3" id="KW-1185">Reference proteome</keyword>
<evidence type="ECO:0000256" key="1">
    <source>
        <dbReference type="SAM" id="MobiDB-lite"/>
    </source>
</evidence>
<organism evidence="2 3">
    <name type="scientific">Oikeobacillus pervagus</name>
    <dbReference type="NCBI Taxonomy" id="1325931"/>
    <lineage>
        <taxon>Bacteria</taxon>
        <taxon>Bacillati</taxon>
        <taxon>Bacillota</taxon>
        <taxon>Bacilli</taxon>
        <taxon>Bacillales</taxon>
        <taxon>Bacillaceae</taxon>
        <taxon>Oikeobacillus</taxon>
    </lineage>
</organism>
<dbReference type="RefSeq" id="WP_307257600.1">
    <property type="nucleotide sequence ID" value="NZ_JAUSUC010000023.1"/>
</dbReference>
<feature type="region of interest" description="Disordered" evidence="1">
    <location>
        <begin position="1"/>
        <end position="27"/>
    </location>
</feature>
<dbReference type="Proteomes" id="UP001237207">
    <property type="component" value="Unassembled WGS sequence"/>
</dbReference>
<reference evidence="2" key="1">
    <citation type="submission" date="2023-07" db="EMBL/GenBank/DDBJ databases">
        <title>Genomic Encyclopedia of Type Strains, Phase IV (KMG-IV): sequencing the most valuable type-strain genomes for metagenomic binning, comparative biology and taxonomic classification.</title>
        <authorList>
            <person name="Goeker M."/>
        </authorList>
    </citation>
    <scope>NUCLEOTIDE SEQUENCE</scope>
    <source>
        <strain evidence="2">DSM 23947</strain>
    </source>
</reference>
<accession>A0AAJ1SZA0</accession>
<protein>
    <recommendedName>
        <fullName evidence="4">DUF4025 domain-containing protein</fullName>
    </recommendedName>
</protein>
<evidence type="ECO:0000313" key="2">
    <source>
        <dbReference type="EMBL" id="MDQ0215603.1"/>
    </source>
</evidence>
<dbReference type="EMBL" id="JAUSUC010000023">
    <property type="protein sequence ID" value="MDQ0215603.1"/>
    <property type="molecule type" value="Genomic_DNA"/>
</dbReference>